<feature type="region of interest" description="Disordered" evidence="1">
    <location>
        <begin position="23"/>
        <end position="69"/>
    </location>
</feature>
<dbReference type="OrthoDB" id="8909820at2"/>
<sequence length="69" mass="7814">MKVPITEEQIRALAYRLWEEAGCPEGGDEQFWHQARKQLETSSDASQTADETDDKGTTDLPRTSSDERT</sequence>
<organism evidence="2 3">
    <name type="scientific">Caballeronia arvi</name>
    <dbReference type="NCBI Taxonomy" id="1777135"/>
    <lineage>
        <taxon>Bacteria</taxon>
        <taxon>Pseudomonadati</taxon>
        <taxon>Pseudomonadota</taxon>
        <taxon>Betaproteobacteria</taxon>
        <taxon>Burkholderiales</taxon>
        <taxon>Burkholderiaceae</taxon>
        <taxon>Caballeronia</taxon>
    </lineage>
</organism>
<dbReference type="InterPro" id="IPR021327">
    <property type="entry name" value="DUF2934"/>
</dbReference>
<evidence type="ECO:0000313" key="3">
    <source>
        <dbReference type="Proteomes" id="UP000055019"/>
    </source>
</evidence>
<evidence type="ECO:0000256" key="1">
    <source>
        <dbReference type="SAM" id="MobiDB-lite"/>
    </source>
</evidence>
<accession>A0A158L5J1</accession>
<name>A0A158L5J1_9BURK</name>
<dbReference type="AlphaFoldDB" id="A0A158L5J1"/>
<dbReference type="EMBL" id="FCOM02000140">
    <property type="protein sequence ID" value="SAL88542.1"/>
    <property type="molecule type" value="Genomic_DNA"/>
</dbReference>
<keyword evidence="3" id="KW-1185">Reference proteome</keyword>
<feature type="compositionally biased region" description="Polar residues" evidence="1">
    <location>
        <begin position="40"/>
        <end position="49"/>
    </location>
</feature>
<gene>
    <name evidence="2" type="ORF">AWB74_08614</name>
</gene>
<dbReference type="Proteomes" id="UP000055019">
    <property type="component" value="Unassembled WGS sequence"/>
</dbReference>
<evidence type="ECO:0008006" key="4">
    <source>
        <dbReference type="Google" id="ProtNLM"/>
    </source>
</evidence>
<evidence type="ECO:0000313" key="2">
    <source>
        <dbReference type="EMBL" id="SAL88542.1"/>
    </source>
</evidence>
<dbReference type="RefSeq" id="WP_087039568.1">
    <property type="nucleotide sequence ID" value="NZ_FCOM02000140.1"/>
</dbReference>
<proteinExistence type="predicted"/>
<protein>
    <recommendedName>
        <fullName evidence="4">DUF2934 domain-containing protein</fullName>
    </recommendedName>
</protein>
<dbReference type="Pfam" id="PF11154">
    <property type="entry name" value="DUF2934"/>
    <property type="match status" value="1"/>
</dbReference>
<comment type="caution">
    <text evidence="2">The sequence shown here is derived from an EMBL/GenBank/DDBJ whole genome shotgun (WGS) entry which is preliminary data.</text>
</comment>
<reference evidence="2" key="1">
    <citation type="submission" date="2016-01" db="EMBL/GenBank/DDBJ databases">
        <authorList>
            <person name="Peeters C."/>
        </authorList>
    </citation>
    <scope>NUCLEOTIDE SEQUENCE [LARGE SCALE GENOMIC DNA]</scope>
    <source>
        <strain evidence="2">LMG 29317</strain>
    </source>
</reference>